<keyword evidence="1" id="KW-0813">Transport</keyword>
<evidence type="ECO:0000256" key="4">
    <source>
        <dbReference type="ARBA" id="ARBA00022679"/>
    </source>
</evidence>
<sequence length="214" mass="24980">MDEFLSELYVEYFKKWILLQTSKDYKLYFNDNDSNIILIEAENSLSRVTFNRFNIIELCVMNNNDNKLEFYIHFQMQNLGHAKRLFEEMIECIYNTIKQPVLKILLSCSSGLTTSYFAEKLSQTAELLELNYQFQAVGWEKVLAAALDFDVLLLAPQISYQCAKIQKILPNKLVLKIPTLIFASYDCLKLFEFIKESLLLDKVNNNKTIIKLSP</sequence>
<dbReference type="RefSeq" id="WP_054322508.1">
    <property type="nucleotide sequence ID" value="NZ_CACRTL010000034.1"/>
</dbReference>
<dbReference type="InterPro" id="IPR003501">
    <property type="entry name" value="PTS_EIIB_2/3"/>
</dbReference>
<evidence type="ECO:0000256" key="6">
    <source>
        <dbReference type="ARBA" id="ARBA00022777"/>
    </source>
</evidence>
<reference evidence="9" key="1">
    <citation type="submission" date="2019-11" db="EMBL/GenBank/DDBJ databases">
        <authorList>
            <person name="Feng L."/>
        </authorList>
    </citation>
    <scope>NUCLEOTIDE SEQUENCE</scope>
    <source>
        <strain evidence="9">CramosumLFYP8</strain>
    </source>
</reference>
<keyword evidence="3" id="KW-0762">Sugar transport</keyword>
<dbReference type="InterPro" id="IPR036095">
    <property type="entry name" value="PTS_EIIB-like_sf"/>
</dbReference>
<accession>A0A6N3DHQ5</accession>
<keyword evidence="4 9" id="KW-0808">Transferase</keyword>
<protein>
    <submittedName>
        <fullName evidence="9">N,N'-diacetylchitobiose-specific phosphotransferase enzyme IIB component</fullName>
        <ecNumber evidence="9">2.7.1.69</ecNumber>
    </submittedName>
</protein>
<dbReference type="InterPro" id="IPR013012">
    <property type="entry name" value="PTS_EIIB_3"/>
</dbReference>
<evidence type="ECO:0000256" key="2">
    <source>
        <dbReference type="ARBA" id="ARBA00022553"/>
    </source>
</evidence>
<feature type="domain" description="PTS EIIB type-3" evidence="8">
    <location>
        <begin position="101"/>
        <end position="207"/>
    </location>
</feature>
<name>A0A6N3DHQ5_9FIRM</name>
<dbReference type="GO" id="GO:0009401">
    <property type="term" value="P:phosphoenolpyruvate-dependent sugar phosphotransferase system"/>
    <property type="evidence" value="ECO:0007669"/>
    <property type="project" value="UniProtKB-KW"/>
</dbReference>
<dbReference type="SUPFAM" id="SSF52794">
    <property type="entry name" value="PTS system IIB component-like"/>
    <property type="match status" value="1"/>
</dbReference>
<dbReference type="AlphaFoldDB" id="A0A6N3DHQ5"/>
<evidence type="ECO:0000256" key="7">
    <source>
        <dbReference type="PROSITE-ProRule" id="PRU00423"/>
    </source>
</evidence>
<keyword evidence="2" id="KW-0597">Phosphoprotein</keyword>
<evidence type="ECO:0000256" key="1">
    <source>
        <dbReference type="ARBA" id="ARBA00022448"/>
    </source>
</evidence>
<proteinExistence type="predicted"/>
<dbReference type="Gene3D" id="3.40.50.2300">
    <property type="match status" value="1"/>
</dbReference>
<evidence type="ECO:0000256" key="3">
    <source>
        <dbReference type="ARBA" id="ARBA00022597"/>
    </source>
</evidence>
<dbReference type="PANTHER" id="PTHR34581">
    <property type="entry name" value="PTS SYSTEM N,N'-DIACETYLCHITOBIOSE-SPECIFIC EIIB COMPONENT"/>
    <property type="match status" value="1"/>
</dbReference>
<dbReference type="InterPro" id="IPR051819">
    <property type="entry name" value="PTS_sugar-specific_EIIB"/>
</dbReference>
<dbReference type="Pfam" id="PF02302">
    <property type="entry name" value="PTS_IIB"/>
    <property type="match status" value="1"/>
</dbReference>
<evidence type="ECO:0000256" key="5">
    <source>
        <dbReference type="ARBA" id="ARBA00022683"/>
    </source>
</evidence>
<keyword evidence="6" id="KW-0418">Kinase</keyword>
<dbReference type="GO" id="GO:0016301">
    <property type="term" value="F:kinase activity"/>
    <property type="evidence" value="ECO:0007669"/>
    <property type="project" value="UniProtKB-KW"/>
</dbReference>
<dbReference type="EMBL" id="CACRTL010000034">
    <property type="protein sequence ID" value="VYU28786.1"/>
    <property type="molecule type" value="Genomic_DNA"/>
</dbReference>
<dbReference type="PROSITE" id="PS51100">
    <property type="entry name" value="PTS_EIIB_TYPE_3"/>
    <property type="match status" value="1"/>
</dbReference>
<feature type="modified residue" description="Phosphocysteine; by EIIA" evidence="7">
    <location>
        <position position="108"/>
    </location>
</feature>
<organism evidence="9">
    <name type="scientific">Thomasclavelia ramosa</name>
    <dbReference type="NCBI Taxonomy" id="1547"/>
    <lineage>
        <taxon>Bacteria</taxon>
        <taxon>Bacillati</taxon>
        <taxon>Bacillota</taxon>
        <taxon>Erysipelotrichia</taxon>
        <taxon>Erysipelotrichales</taxon>
        <taxon>Coprobacillaceae</taxon>
        <taxon>Thomasclavelia</taxon>
    </lineage>
</organism>
<evidence type="ECO:0000313" key="9">
    <source>
        <dbReference type="EMBL" id="VYU28786.1"/>
    </source>
</evidence>
<dbReference type="PANTHER" id="PTHR34581:SF2">
    <property type="entry name" value="PTS SYSTEM N,N'-DIACETYLCHITOBIOSE-SPECIFIC EIIB COMPONENT"/>
    <property type="match status" value="1"/>
</dbReference>
<evidence type="ECO:0000259" key="8">
    <source>
        <dbReference type="PROSITE" id="PS51100"/>
    </source>
</evidence>
<gene>
    <name evidence="9" type="primary">chbB_1</name>
    <name evidence="9" type="ORF">CRLFYP8_00243</name>
</gene>
<keyword evidence="5" id="KW-0598">Phosphotransferase system</keyword>
<dbReference type="GO" id="GO:0008982">
    <property type="term" value="F:protein-N(PI)-phosphohistidine-sugar phosphotransferase activity"/>
    <property type="evidence" value="ECO:0007669"/>
    <property type="project" value="InterPro"/>
</dbReference>
<dbReference type="EC" id="2.7.1.69" evidence="9"/>